<protein>
    <submittedName>
        <fullName evidence="1">Uncharacterized protein</fullName>
    </submittedName>
</protein>
<accession>X0XKJ1</accession>
<reference evidence="1" key="1">
    <citation type="journal article" date="2014" name="Front. Microbiol.">
        <title>High frequency of phylogenetically diverse reductive dehalogenase-homologous genes in deep subseafloor sedimentary metagenomes.</title>
        <authorList>
            <person name="Kawai M."/>
            <person name="Futagami T."/>
            <person name="Toyoda A."/>
            <person name="Takaki Y."/>
            <person name="Nishi S."/>
            <person name="Hori S."/>
            <person name="Arai W."/>
            <person name="Tsubouchi T."/>
            <person name="Morono Y."/>
            <person name="Uchiyama I."/>
            <person name="Ito T."/>
            <person name="Fujiyama A."/>
            <person name="Inagaki F."/>
            <person name="Takami H."/>
        </authorList>
    </citation>
    <scope>NUCLEOTIDE SEQUENCE</scope>
    <source>
        <strain evidence="1">Expedition CK06-06</strain>
    </source>
</reference>
<gene>
    <name evidence="1" type="ORF">S01H1_59174</name>
</gene>
<evidence type="ECO:0000313" key="1">
    <source>
        <dbReference type="EMBL" id="GAG25461.1"/>
    </source>
</evidence>
<dbReference type="AlphaFoldDB" id="X0XKJ1"/>
<proteinExistence type="predicted"/>
<sequence length="69" mass="7422">MKRRALLALLLLGFVAVIAQIGADEAGILEVRGRNAKEKGYPIGKVEFLDVTLADSLCISMGERRFGCG</sequence>
<dbReference type="EMBL" id="BARS01038689">
    <property type="protein sequence ID" value="GAG25461.1"/>
    <property type="molecule type" value="Genomic_DNA"/>
</dbReference>
<organism evidence="1">
    <name type="scientific">marine sediment metagenome</name>
    <dbReference type="NCBI Taxonomy" id="412755"/>
    <lineage>
        <taxon>unclassified sequences</taxon>
        <taxon>metagenomes</taxon>
        <taxon>ecological metagenomes</taxon>
    </lineage>
</organism>
<name>X0XKJ1_9ZZZZ</name>
<comment type="caution">
    <text evidence="1">The sequence shown here is derived from an EMBL/GenBank/DDBJ whole genome shotgun (WGS) entry which is preliminary data.</text>
</comment>